<evidence type="ECO:0000313" key="7">
    <source>
        <dbReference type="Proteomes" id="UP000277007"/>
    </source>
</evidence>
<dbReference type="InterPro" id="IPR020449">
    <property type="entry name" value="Tscrpt_reg_AraC-type_HTH"/>
</dbReference>
<dbReference type="InterPro" id="IPR050908">
    <property type="entry name" value="SmbC-like"/>
</dbReference>
<dbReference type="InterPro" id="IPR018060">
    <property type="entry name" value="HTH_AraC"/>
</dbReference>
<dbReference type="PANTHER" id="PTHR40055">
    <property type="entry name" value="TRANSCRIPTIONAL REGULATOR YGIV-RELATED"/>
    <property type="match status" value="1"/>
</dbReference>
<protein>
    <submittedName>
        <fullName evidence="6">Helix-turn-helix domain-containing protein</fullName>
    </submittedName>
</protein>
<dbReference type="GO" id="GO:0003700">
    <property type="term" value="F:DNA-binding transcription factor activity"/>
    <property type="evidence" value="ECO:0007669"/>
    <property type="project" value="InterPro"/>
</dbReference>
<dbReference type="PANTHER" id="PTHR40055:SF1">
    <property type="entry name" value="TRANSCRIPTIONAL REGULATOR YGIV-RELATED"/>
    <property type="match status" value="1"/>
</dbReference>
<evidence type="ECO:0000256" key="2">
    <source>
        <dbReference type="ARBA" id="ARBA00023125"/>
    </source>
</evidence>
<dbReference type="InterPro" id="IPR010499">
    <property type="entry name" value="AraC_E-bd"/>
</dbReference>
<evidence type="ECO:0000259" key="5">
    <source>
        <dbReference type="PROSITE" id="PS01124"/>
    </source>
</evidence>
<name>A0A431VFE0_9PROT</name>
<dbReference type="Pfam" id="PF06445">
    <property type="entry name" value="GyrI-like"/>
    <property type="match status" value="1"/>
</dbReference>
<keyword evidence="3" id="KW-0804">Transcription</keyword>
<keyword evidence="1" id="KW-0805">Transcription regulation</keyword>
<dbReference type="EMBL" id="RXMA01000013">
    <property type="protein sequence ID" value="RTR18934.1"/>
    <property type="molecule type" value="Genomic_DNA"/>
</dbReference>
<dbReference type="OrthoDB" id="5295469at2"/>
<dbReference type="GO" id="GO:0043565">
    <property type="term" value="F:sequence-specific DNA binding"/>
    <property type="evidence" value="ECO:0007669"/>
    <property type="project" value="InterPro"/>
</dbReference>
<feature type="region of interest" description="Disordered" evidence="4">
    <location>
        <begin position="1"/>
        <end position="22"/>
    </location>
</feature>
<keyword evidence="2" id="KW-0238">DNA-binding</keyword>
<dbReference type="Gene3D" id="1.10.10.60">
    <property type="entry name" value="Homeodomain-like"/>
    <property type="match status" value="2"/>
</dbReference>
<comment type="caution">
    <text evidence="6">The sequence shown here is derived from an EMBL/GenBank/DDBJ whole genome shotgun (WGS) entry which is preliminary data.</text>
</comment>
<dbReference type="Pfam" id="PF12833">
    <property type="entry name" value="HTH_18"/>
    <property type="match status" value="1"/>
</dbReference>
<keyword evidence="7" id="KW-1185">Reference proteome</keyword>
<evidence type="ECO:0000256" key="1">
    <source>
        <dbReference type="ARBA" id="ARBA00023015"/>
    </source>
</evidence>
<evidence type="ECO:0000313" key="6">
    <source>
        <dbReference type="EMBL" id="RTR18934.1"/>
    </source>
</evidence>
<dbReference type="SUPFAM" id="SSF46689">
    <property type="entry name" value="Homeodomain-like"/>
    <property type="match status" value="2"/>
</dbReference>
<organism evidence="6 7">
    <name type="scientific">Azospirillum griseum</name>
    <dbReference type="NCBI Taxonomy" id="2496639"/>
    <lineage>
        <taxon>Bacteria</taxon>
        <taxon>Pseudomonadati</taxon>
        <taxon>Pseudomonadota</taxon>
        <taxon>Alphaproteobacteria</taxon>
        <taxon>Rhodospirillales</taxon>
        <taxon>Azospirillaceae</taxon>
        <taxon>Azospirillum</taxon>
    </lineage>
</organism>
<dbReference type="SUPFAM" id="SSF55136">
    <property type="entry name" value="Probable bacterial effector-binding domain"/>
    <property type="match status" value="1"/>
</dbReference>
<dbReference type="InterPro" id="IPR009057">
    <property type="entry name" value="Homeodomain-like_sf"/>
</dbReference>
<gene>
    <name evidence="6" type="ORF">EJ903_14970</name>
</gene>
<proteinExistence type="predicted"/>
<dbReference type="InterPro" id="IPR011256">
    <property type="entry name" value="Reg_factor_effector_dom_sf"/>
</dbReference>
<dbReference type="AlphaFoldDB" id="A0A431VFE0"/>
<reference evidence="6 7" key="1">
    <citation type="submission" date="2018-12" db="EMBL/GenBank/DDBJ databases">
        <authorList>
            <person name="Yang Y."/>
        </authorList>
    </citation>
    <scope>NUCLEOTIDE SEQUENCE [LARGE SCALE GENOMIC DNA]</scope>
    <source>
        <strain evidence="6 7">L-25-5w-1</strain>
    </source>
</reference>
<evidence type="ECO:0000256" key="4">
    <source>
        <dbReference type="SAM" id="MobiDB-lite"/>
    </source>
</evidence>
<evidence type="ECO:0000256" key="3">
    <source>
        <dbReference type="ARBA" id="ARBA00023163"/>
    </source>
</evidence>
<dbReference type="SMART" id="SM00342">
    <property type="entry name" value="HTH_ARAC"/>
    <property type="match status" value="1"/>
</dbReference>
<dbReference type="Gene3D" id="3.20.80.10">
    <property type="entry name" value="Regulatory factor, effector binding domain"/>
    <property type="match status" value="1"/>
</dbReference>
<dbReference type="SMART" id="SM00871">
    <property type="entry name" value="AraC_E_bind"/>
    <property type="match status" value="1"/>
</dbReference>
<dbReference type="RefSeq" id="WP_126616823.1">
    <property type="nucleotide sequence ID" value="NZ_JBHUCY010000038.1"/>
</dbReference>
<accession>A0A431VFE0</accession>
<dbReference type="PRINTS" id="PR00032">
    <property type="entry name" value="HTHARAC"/>
</dbReference>
<sequence>MPGDNALTTPKPTPTPTPTPTAAQRYRARFQRVLRHIDDHPDGDLSVAALSAVAAFSPHHFHRQFTALFGIGIHRCVQLLRFKRAGHRLAFRTDPILTIALDAGYDGPEAFARAFKRCVGQSPSAFRAAPDWAAWRAVQSDLLPIERFTMTDQPPPDATDIRIITVPDIPVAVLEHRGDPARIGDSVRRFIDWRKANGLPPQRHATYNILHDDPEQVPPDDFRLDLCVATDRAVEPNPDGVRTGVIPGGRCATLRHVGSEAGLRAALLHLYRDWLPASGEEPGDAPPYLQRVRFFPDVPETEAVTDLFLPLAG</sequence>
<dbReference type="Proteomes" id="UP000277007">
    <property type="component" value="Unassembled WGS sequence"/>
</dbReference>
<dbReference type="PROSITE" id="PS01124">
    <property type="entry name" value="HTH_ARAC_FAMILY_2"/>
    <property type="match status" value="1"/>
</dbReference>
<dbReference type="InterPro" id="IPR029442">
    <property type="entry name" value="GyrI-like"/>
</dbReference>
<feature type="domain" description="HTH araC/xylS-type" evidence="5">
    <location>
        <begin position="31"/>
        <end position="129"/>
    </location>
</feature>